<comment type="caution">
    <text evidence="2">The sequence shown here is derived from an EMBL/GenBank/DDBJ whole genome shotgun (WGS) entry which is preliminary data.</text>
</comment>
<organism evidence="2 3">
    <name type="scientific">Candidatus Thiodubiliella endoseptemdiera</name>
    <dbReference type="NCBI Taxonomy" id="2738886"/>
    <lineage>
        <taxon>Bacteria</taxon>
        <taxon>Pseudomonadati</taxon>
        <taxon>Pseudomonadota</taxon>
        <taxon>Gammaproteobacteria</taxon>
        <taxon>Candidatus Pseudothioglobaceae</taxon>
        <taxon>Candidatus Thiodubiliella</taxon>
    </lineage>
</organism>
<gene>
    <name evidence="2" type="ORF">H0A76_06645</name>
</gene>
<accession>A0A853F5T4</accession>
<keyword evidence="2" id="KW-0378">Hydrolase</keyword>
<sequence length="577" mass="65848">MIQEGDLQERYTSTGKHSGYEVELIHRGLNEVKHLSARDMDILDGKIHNQKNSWKKKWALQIERQKKEKIKLEGIEKSEQAEKKTEAAKQELSKIENILLHTLDIDDAVDWDEIKNTSAYSEAPDSHEFIEYKVENGRPEKIKSISFPKEPDKSSFFKSIPLFKTLIGQKQKILSSQNKSYTLAIDAWNKEKNSINKVNDKRNEKLQFELKSWKTREEKYFEKQNTFNRKIDELKDKYSDKNAEAIEEYCEIVLNSSEYPEEFPKDFDLQYNSESRMLLIDYILPNIDNIPNLNIVKYIKTKDEFTEKYISQAAHSKLFDAAVYQIALRTLHEIFEADVIDAVESINFNGIVNAVNPATGHLELNCIISIQVQKQPFLEINLDSIDPKQCFKSLKGVGSTKLSSLVSVRPILELDKSDKRFKDHYEVASGIDDSCNLAAMDWEDFEHLIREIFEKEFAANGGEVKVTQASSDGGVDAIAFDPDPIRGGKIVIQAKRYTNTVGVSAVRDLYGTVLNEGATKGILVTTADFGPDSYNFVKDKPLTLLSGGNLLHLLEKHGHKAKIDIKEAKKILKEQMN</sequence>
<dbReference type="PANTHER" id="PTHR30015:SF7">
    <property type="entry name" value="TYPE IV METHYL-DIRECTED RESTRICTION ENZYME ECOKMRR"/>
    <property type="match status" value="1"/>
</dbReference>
<dbReference type="InterPro" id="IPR011335">
    <property type="entry name" value="Restrct_endonuc-II-like"/>
</dbReference>
<evidence type="ECO:0000259" key="1">
    <source>
        <dbReference type="Pfam" id="PF04471"/>
    </source>
</evidence>
<dbReference type="Gene3D" id="3.40.1350.10">
    <property type="match status" value="1"/>
</dbReference>
<keyword evidence="2" id="KW-0255">Endonuclease</keyword>
<dbReference type="GO" id="GO:0009307">
    <property type="term" value="P:DNA restriction-modification system"/>
    <property type="evidence" value="ECO:0007669"/>
    <property type="project" value="InterPro"/>
</dbReference>
<dbReference type="InterPro" id="IPR052906">
    <property type="entry name" value="Type_IV_Methyl-Rstrct_Enzyme"/>
</dbReference>
<dbReference type="Pfam" id="PF04471">
    <property type="entry name" value="Mrr_cat"/>
    <property type="match status" value="1"/>
</dbReference>
<proteinExistence type="predicted"/>
<dbReference type="AlphaFoldDB" id="A0A853F5T4"/>
<dbReference type="GO" id="GO:0003677">
    <property type="term" value="F:DNA binding"/>
    <property type="evidence" value="ECO:0007669"/>
    <property type="project" value="InterPro"/>
</dbReference>
<dbReference type="SUPFAM" id="SSF52980">
    <property type="entry name" value="Restriction endonuclease-like"/>
    <property type="match status" value="1"/>
</dbReference>
<keyword evidence="2" id="KW-0540">Nuclease</keyword>
<evidence type="ECO:0000313" key="3">
    <source>
        <dbReference type="Proteomes" id="UP000568751"/>
    </source>
</evidence>
<dbReference type="Proteomes" id="UP000568751">
    <property type="component" value="Unassembled WGS sequence"/>
</dbReference>
<name>A0A853F5T4_9GAMM</name>
<dbReference type="InterPro" id="IPR011856">
    <property type="entry name" value="tRNA_endonuc-like_dom_sf"/>
</dbReference>
<feature type="domain" description="Restriction endonuclease type IV Mrr" evidence="1">
    <location>
        <begin position="438"/>
        <end position="554"/>
    </location>
</feature>
<dbReference type="EMBL" id="JACCHT010000001">
    <property type="protein sequence ID" value="NYT27590.1"/>
    <property type="molecule type" value="Genomic_DNA"/>
</dbReference>
<dbReference type="PANTHER" id="PTHR30015">
    <property type="entry name" value="MRR RESTRICTION SYSTEM PROTEIN"/>
    <property type="match status" value="1"/>
</dbReference>
<dbReference type="GO" id="GO:0015666">
    <property type="term" value="F:restriction endodeoxyribonuclease activity"/>
    <property type="evidence" value="ECO:0007669"/>
    <property type="project" value="TreeGrafter"/>
</dbReference>
<reference evidence="2 3" key="1">
    <citation type="submission" date="2020-05" db="EMBL/GenBank/DDBJ databases">
        <title>Horizontal transmission and recombination maintain forever young bacterial symbiont genomes.</title>
        <authorList>
            <person name="Russell S.L."/>
            <person name="Pepper-Tunick E."/>
            <person name="Svedberg J."/>
            <person name="Byrne A."/>
            <person name="Ruelas Castillo J."/>
            <person name="Vollmers C."/>
            <person name="Beinart R.A."/>
            <person name="Corbett-Detig R."/>
        </authorList>
    </citation>
    <scope>NUCLEOTIDE SEQUENCE [LARGE SCALE GENOMIC DNA]</scope>
    <source>
        <strain evidence="2">455</strain>
    </source>
</reference>
<protein>
    <submittedName>
        <fullName evidence="2">Restriction endonuclease</fullName>
    </submittedName>
</protein>
<dbReference type="InterPro" id="IPR007560">
    <property type="entry name" value="Restrct_endonuc_IV_Mrr"/>
</dbReference>
<evidence type="ECO:0000313" key="2">
    <source>
        <dbReference type="EMBL" id="NYT27590.1"/>
    </source>
</evidence>